<dbReference type="PANTHER" id="PTHR48081:SF33">
    <property type="entry name" value="KYNURENINE FORMAMIDASE"/>
    <property type="match status" value="1"/>
</dbReference>
<evidence type="ECO:0000259" key="2">
    <source>
        <dbReference type="Pfam" id="PF07859"/>
    </source>
</evidence>
<evidence type="ECO:0000313" key="4">
    <source>
        <dbReference type="Proteomes" id="UP000281128"/>
    </source>
</evidence>
<dbReference type="AlphaFoldDB" id="A0A3A8BAH0"/>
<comment type="caution">
    <text evidence="3">The sequence shown here is derived from an EMBL/GenBank/DDBJ whole genome shotgun (WGS) entry which is preliminary data.</text>
</comment>
<dbReference type="EMBL" id="RAPE01000001">
    <property type="protein sequence ID" value="RKF16124.1"/>
    <property type="molecule type" value="Genomic_DNA"/>
</dbReference>
<sequence>MELDDAYANAPHIPGADAYPERWSSQAAAFRDTLTRRGRAELGIAYADGPRCAYDLFLPEGAPGGLCVFVHGGYWLRFDRSFWSHLAAGPVARGWAVMMPSYDLCPAVRIPDITQQIAQAVRAAAARVAGPVALAGHSAGGHLVARMGAPAMLPRAVAERIAHIMPISPVSDLRPLMQTAMNADFHLTEATARAESPVLHPAPAAPVTVWVGANERPVFLDQARWLAEAWGASHVIEGSKHHFDVIDGLADPASRMIGALLP</sequence>
<dbReference type="OrthoDB" id="9771666at2"/>
<proteinExistence type="predicted"/>
<dbReference type="InterPro" id="IPR050300">
    <property type="entry name" value="GDXG_lipolytic_enzyme"/>
</dbReference>
<keyword evidence="4" id="KW-1185">Reference proteome</keyword>
<feature type="domain" description="Alpha/beta hydrolase fold-3" evidence="2">
    <location>
        <begin position="68"/>
        <end position="188"/>
    </location>
</feature>
<accession>A0A3A8BAH0</accession>
<evidence type="ECO:0000256" key="1">
    <source>
        <dbReference type="ARBA" id="ARBA00022801"/>
    </source>
</evidence>
<name>A0A3A8BAH0_9RHOB</name>
<dbReference type="SUPFAM" id="SSF53474">
    <property type="entry name" value="alpha/beta-Hydrolases"/>
    <property type="match status" value="1"/>
</dbReference>
<evidence type="ECO:0000313" key="3">
    <source>
        <dbReference type="EMBL" id="RKF16124.1"/>
    </source>
</evidence>
<organism evidence="3 4">
    <name type="scientific">Roseovarius spongiae</name>
    <dbReference type="NCBI Taxonomy" id="2320272"/>
    <lineage>
        <taxon>Bacteria</taxon>
        <taxon>Pseudomonadati</taxon>
        <taxon>Pseudomonadota</taxon>
        <taxon>Alphaproteobacteria</taxon>
        <taxon>Rhodobacterales</taxon>
        <taxon>Roseobacteraceae</taxon>
        <taxon>Roseovarius</taxon>
    </lineage>
</organism>
<dbReference type="InterPro" id="IPR013094">
    <property type="entry name" value="AB_hydrolase_3"/>
</dbReference>
<dbReference type="GO" id="GO:0016787">
    <property type="term" value="F:hydrolase activity"/>
    <property type="evidence" value="ECO:0007669"/>
    <property type="project" value="UniProtKB-KW"/>
</dbReference>
<protein>
    <submittedName>
        <fullName evidence="3">Alpha/beta hydrolase</fullName>
    </submittedName>
</protein>
<dbReference type="InterPro" id="IPR029058">
    <property type="entry name" value="AB_hydrolase_fold"/>
</dbReference>
<dbReference type="Pfam" id="PF07859">
    <property type="entry name" value="Abhydrolase_3"/>
    <property type="match status" value="1"/>
</dbReference>
<reference evidence="3 4" key="1">
    <citation type="submission" date="2018-09" db="EMBL/GenBank/DDBJ databases">
        <title>Roseovarius spongiae sp. nov., isolated from a marine sponge.</title>
        <authorList>
            <person name="Zhuang L."/>
            <person name="Luo L."/>
        </authorList>
    </citation>
    <scope>NUCLEOTIDE SEQUENCE [LARGE SCALE GENOMIC DNA]</scope>
    <source>
        <strain evidence="3 4">HN-E21</strain>
    </source>
</reference>
<gene>
    <name evidence="3" type="ORF">D6850_00710</name>
</gene>
<dbReference type="RefSeq" id="WP_121163045.1">
    <property type="nucleotide sequence ID" value="NZ_RAPE01000001.1"/>
</dbReference>
<dbReference type="PANTHER" id="PTHR48081">
    <property type="entry name" value="AB HYDROLASE SUPERFAMILY PROTEIN C4A8.06C"/>
    <property type="match status" value="1"/>
</dbReference>
<dbReference type="Proteomes" id="UP000281128">
    <property type="component" value="Unassembled WGS sequence"/>
</dbReference>
<dbReference type="Gene3D" id="3.40.50.1820">
    <property type="entry name" value="alpha/beta hydrolase"/>
    <property type="match status" value="1"/>
</dbReference>
<keyword evidence="1 3" id="KW-0378">Hydrolase</keyword>